<dbReference type="AlphaFoldDB" id="A0A813RFB7"/>
<dbReference type="Gene3D" id="3.90.25.10">
    <property type="entry name" value="UDP-galactose 4-epimerase, domain 1"/>
    <property type="match status" value="1"/>
</dbReference>
<sequence>MSSAAYLPLLQRDLTRYGMTTYLILGNIGLSLNMLIFFCAAYRRNPCSIYIFSASLCGLIGLNISTISVVYALDHPNPATTSVLFCELQFYFRHSFNQMMRTFFICALIDRYAISIVEEYLIKSRLSYTILEPGHFMQNTQIKDIADKGLMNLMYSFDELQGYLDLADYAEVTLNILQNPRHHNRATYELLGDNRTGREVAQLISQHSGKEIKCQLCQFEDLKDKIPMLKDANEYVQDGFARIMFYYNRWGLTGNNNILRFLLGREPTSVEDYIIKTLKA</sequence>
<dbReference type="InterPro" id="IPR036291">
    <property type="entry name" value="NAD(P)-bd_dom_sf"/>
</dbReference>
<dbReference type="Gene3D" id="3.40.50.720">
    <property type="entry name" value="NAD(P)-binding Rossmann-like Domain"/>
    <property type="match status" value="1"/>
</dbReference>
<dbReference type="InterPro" id="IPR051604">
    <property type="entry name" value="Ergot_Alk_Oxidoreductase"/>
</dbReference>
<accession>A0A813RFB7</accession>
<evidence type="ECO:0000256" key="1">
    <source>
        <dbReference type="SAM" id="Phobius"/>
    </source>
</evidence>
<proteinExistence type="predicted"/>
<keyword evidence="1" id="KW-0812">Transmembrane</keyword>
<keyword evidence="1" id="KW-0472">Membrane</keyword>
<keyword evidence="1" id="KW-1133">Transmembrane helix</keyword>
<name>A0A813RFB7_9BILA</name>
<reference evidence="3" key="1">
    <citation type="submission" date="2021-02" db="EMBL/GenBank/DDBJ databases">
        <authorList>
            <person name="Nowell W R."/>
        </authorList>
    </citation>
    <scope>NUCLEOTIDE SEQUENCE</scope>
</reference>
<feature type="transmembrane region" description="Helical" evidence="1">
    <location>
        <begin position="20"/>
        <end position="42"/>
    </location>
</feature>
<dbReference type="InterPro" id="IPR008030">
    <property type="entry name" value="NmrA-like"/>
</dbReference>
<organism evidence="3 4">
    <name type="scientific">Adineta steineri</name>
    <dbReference type="NCBI Taxonomy" id="433720"/>
    <lineage>
        <taxon>Eukaryota</taxon>
        <taxon>Metazoa</taxon>
        <taxon>Spiralia</taxon>
        <taxon>Gnathifera</taxon>
        <taxon>Rotifera</taxon>
        <taxon>Eurotatoria</taxon>
        <taxon>Bdelloidea</taxon>
        <taxon>Adinetida</taxon>
        <taxon>Adinetidae</taxon>
        <taxon>Adineta</taxon>
    </lineage>
</organism>
<dbReference type="SUPFAM" id="SSF51735">
    <property type="entry name" value="NAD(P)-binding Rossmann-fold domains"/>
    <property type="match status" value="1"/>
</dbReference>
<comment type="caution">
    <text evidence="3">The sequence shown here is derived from an EMBL/GenBank/DDBJ whole genome shotgun (WGS) entry which is preliminary data.</text>
</comment>
<dbReference type="PANTHER" id="PTHR43162:SF1">
    <property type="entry name" value="PRESTALK A DIFFERENTIATION PROTEIN A"/>
    <property type="match status" value="1"/>
</dbReference>
<evidence type="ECO:0000313" key="3">
    <source>
        <dbReference type="EMBL" id="CAF0780666.1"/>
    </source>
</evidence>
<feature type="transmembrane region" description="Helical" evidence="1">
    <location>
        <begin position="49"/>
        <end position="73"/>
    </location>
</feature>
<dbReference type="Proteomes" id="UP000663860">
    <property type="component" value="Unassembled WGS sequence"/>
</dbReference>
<feature type="domain" description="NmrA-like" evidence="2">
    <location>
        <begin position="117"/>
        <end position="249"/>
    </location>
</feature>
<dbReference type="PANTHER" id="PTHR43162">
    <property type="match status" value="1"/>
</dbReference>
<dbReference type="Pfam" id="PF05368">
    <property type="entry name" value="NmrA"/>
    <property type="match status" value="1"/>
</dbReference>
<evidence type="ECO:0000259" key="2">
    <source>
        <dbReference type="Pfam" id="PF05368"/>
    </source>
</evidence>
<evidence type="ECO:0000313" key="4">
    <source>
        <dbReference type="Proteomes" id="UP000663860"/>
    </source>
</evidence>
<protein>
    <recommendedName>
        <fullName evidence="2">NmrA-like domain-containing protein</fullName>
    </recommendedName>
</protein>
<dbReference type="EMBL" id="CAJNOE010000035">
    <property type="protein sequence ID" value="CAF0780666.1"/>
    <property type="molecule type" value="Genomic_DNA"/>
</dbReference>
<gene>
    <name evidence="3" type="ORF">IZO911_LOCUS5821</name>
</gene>